<feature type="compositionally biased region" description="Basic and acidic residues" evidence="1">
    <location>
        <begin position="193"/>
        <end position="215"/>
    </location>
</feature>
<keyword evidence="4" id="KW-1185">Reference proteome</keyword>
<dbReference type="PIRSF" id="PIRSF029187">
    <property type="entry name" value="Shr3_AAP_chap"/>
    <property type="match status" value="1"/>
</dbReference>
<dbReference type="RefSeq" id="XP_046113755.1">
    <property type="nucleotide sequence ID" value="XM_046259747.1"/>
</dbReference>
<evidence type="ECO:0000313" key="4">
    <source>
        <dbReference type="Proteomes" id="UP000887229"/>
    </source>
</evidence>
<feature type="transmembrane region" description="Helical" evidence="2">
    <location>
        <begin position="105"/>
        <end position="123"/>
    </location>
</feature>
<evidence type="ECO:0000256" key="1">
    <source>
        <dbReference type="SAM" id="MobiDB-lite"/>
    </source>
</evidence>
<dbReference type="GO" id="GO:0051082">
    <property type="term" value="F:unfolded protein binding"/>
    <property type="evidence" value="ECO:0007669"/>
    <property type="project" value="TreeGrafter"/>
</dbReference>
<name>A0A9P7ZDQ0_9HYPO</name>
<dbReference type="Proteomes" id="UP000887229">
    <property type="component" value="Unassembled WGS sequence"/>
</dbReference>
<dbReference type="SMART" id="SM00786">
    <property type="entry name" value="SHR3_chaperone"/>
    <property type="match status" value="1"/>
</dbReference>
<keyword evidence="2" id="KW-0472">Membrane</keyword>
<feature type="region of interest" description="Disordered" evidence="1">
    <location>
        <begin position="193"/>
        <end position="224"/>
    </location>
</feature>
<feature type="transmembrane region" description="Helical" evidence="2">
    <location>
        <begin position="165"/>
        <end position="185"/>
    </location>
</feature>
<dbReference type="GO" id="GO:0005789">
    <property type="term" value="C:endoplasmic reticulum membrane"/>
    <property type="evidence" value="ECO:0007669"/>
    <property type="project" value="TreeGrafter"/>
</dbReference>
<accession>A0A9P7ZDQ0</accession>
<feature type="transmembrane region" description="Helical" evidence="2">
    <location>
        <begin position="77"/>
        <end position="98"/>
    </location>
</feature>
<dbReference type="GO" id="GO:0006888">
    <property type="term" value="P:endoplasmic reticulum to Golgi vesicle-mediated transport"/>
    <property type="evidence" value="ECO:0007669"/>
    <property type="project" value="TreeGrafter"/>
</dbReference>
<dbReference type="PANTHER" id="PTHR28228:SF1">
    <property type="entry name" value="SECRETORY COMPONENT PROTEIN SHR3"/>
    <property type="match status" value="1"/>
</dbReference>
<protein>
    <submittedName>
        <fullName evidence="3">Secretory component protein shr3</fullName>
    </submittedName>
</protein>
<dbReference type="OrthoDB" id="5229808at2759"/>
<sequence>MSGNYIDWTKTTKSKNYHGAGSFATFMIIGPTCFFLGILFASFPYDFPLLWSKEPVPEGFFDQLESHLRFMHQSPPLIARMLNIILATVFIGFIIKMYRPSEANFLFDGASGILYLIGVAVYSSNTIKGLRAVSEGVWDTEEYKATREGRYQGEVILGKEDSLRVLAASNTILALILIGVLVLQAGQWYAEKKDREEEQEQQRPHEGAEDKKGEASKTANKKKQ</sequence>
<comment type="caution">
    <text evidence="3">The sequence shown here is derived from an EMBL/GenBank/DDBJ whole genome shotgun (WGS) entry which is preliminary data.</text>
</comment>
<dbReference type="EMBL" id="MU251289">
    <property type="protein sequence ID" value="KAG9249831.1"/>
    <property type="molecule type" value="Genomic_DNA"/>
</dbReference>
<dbReference type="Pfam" id="PF08229">
    <property type="entry name" value="SHR3_chaperone"/>
    <property type="match status" value="1"/>
</dbReference>
<proteinExistence type="predicted"/>
<dbReference type="PANTHER" id="PTHR28228">
    <property type="entry name" value="SECRETORY COMPONENT PROTEIN SHR3"/>
    <property type="match status" value="1"/>
</dbReference>
<evidence type="ECO:0000256" key="2">
    <source>
        <dbReference type="SAM" id="Phobius"/>
    </source>
</evidence>
<feature type="transmembrane region" description="Helical" evidence="2">
    <location>
        <begin position="20"/>
        <end position="43"/>
    </location>
</feature>
<keyword evidence="2" id="KW-1133">Transmembrane helix</keyword>
<organism evidence="3 4">
    <name type="scientific">Emericellopsis atlantica</name>
    <dbReference type="NCBI Taxonomy" id="2614577"/>
    <lineage>
        <taxon>Eukaryota</taxon>
        <taxon>Fungi</taxon>
        <taxon>Dikarya</taxon>
        <taxon>Ascomycota</taxon>
        <taxon>Pezizomycotina</taxon>
        <taxon>Sordariomycetes</taxon>
        <taxon>Hypocreomycetidae</taxon>
        <taxon>Hypocreales</taxon>
        <taxon>Bionectriaceae</taxon>
        <taxon>Emericellopsis</taxon>
    </lineage>
</organism>
<keyword evidence="2" id="KW-0812">Transmembrane</keyword>
<dbReference type="GeneID" id="70290650"/>
<evidence type="ECO:0000313" key="3">
    <source>
        <dbReference type="EMBL" id="KAG9249831.1"/>
    </source>
</evidence>
<dbReference type="AlphaFoldDB" id="A0A9P7ZDQ0"/>
<reference evidence="3" key="1">
    <citation type="journal article" date="2021" name="IMA Fungus">
        <title>Genomic characterization of three marine fungi, including Emericellopsis atlantica sp. nov. with signatures of a generalist lifestyle and marine biomass degradation.</title>
        <authorList>
            <person name="Hagestad O.C."/>
            <person name="Hou L."/>
            <person name="Andersen J.H."/>
            <person name="Hansen E.H."/>
            <person name="Altermark B."/>
            <person name="Li C."/>
            <person name="Kuhnert E."/>
            <person name="Cox R.J."/>
            <person name="Crous P.W."/>
            <person name="Spatafora J.W."/>
            <person name="Lail K."/>
            <person name="Amirebrahimi M."/>
            <person name="Lipzen A."/>
            <person name="Pangilinan J."/>
            <person name="Andreopoulos W."/>
            <person name="Hayes R.D."/>
            <person name="Ng V."/>
            <person name="Grigoriev I.V."/>
            <person name="Jackson S.A."/>
            <person name="Sutton T.D.S."/>
            <person name="Dobson A.D.W."/>
            <person name="Rama T."/>
        </authorList>
    </citation>
    <scope>NUCLEOTIDE SEQUENCE</scope>
    <source>
        <strain evidence="3">TS7</strain>
    </source>
</reference>
<dbReference type="InterPro" id="IPR013248">
    <property type="entry name" value="Psh3/Shr3"/>
</dbReference>
<gene>
    <name evidence="3" type="ORF">F5Z01DRAFT_438126</name>
</gene>